<dbReference type="SUPFAM" id="SSF55383">
    <property type="entry name" value="Copper amine oxidase, domain N"/>
    <property type="match status" value="1"/>
</dbReference>
<sequence length="373" mass="42758">MKKILMPVMILLCVVLLTCVAGAVKEGEKIAINFKVGDEILYINGKEVKVERPVVVNGVTLVPVRVITEAFGARVDWNGQQRCVTLDYSQVAIKLYIDNKKAYVDGTAVELLEAPRIINGRTMVPLRFITENFGADVDYNDYTKQITVVKVNANSVKDFSLILKKTAKEKVGDSYYGWSADFPKNLNLNYRSFSGNVNIFVHKYINCSIIISILQQGEFTIDNILSMELSTIKDRYTLIGQEKGDSYAKVVYRDEAYAYEDRFYVNEGKVYFVNLIFEDYNSYKANRDVQKFLDSFSVKFVDDGSVEDLSDVTKEGFRLYTNNNLKYSIDVLADWMEVKNSDAENMVSFIDNLGNQVYINIYSYEKAFHWMMW</sequence>
<dbReference type="EMBL" id="BAVR01000007">
    <property type="protein sequence ID" value="GAE87509.1"/>
    <property type="molecule type" value="Genomic_DNA"/>
</dbReference>
<dbReference type="STRING" id="1294263.JCM21531_881"/>
<evidence type="ECO:0000313" key="3">
    <source>
        <dbReference type="Proteomes" id="UP000019109"/>
    </source>
</evidence>
<dbReference type="AlphaFoldDB" id="W4V446"/>
<gene>
    <name evidence="2" type="ORF">JCM21531_881</name>
</gene>
<keyword evidence="3" id="KW-1185">Reference proteome</keyword>
<feature type="domain" description="Copper amine oxidase-like N-terminal" evidence="1">
    <location>
        <begin position="42"/>
        <end position="147"/>
    </location>
</feature>
<reference evidence="2" key="1">
    <citation type="journal article" date="2014" name="Genome Announc.">
        <title>Draft Genome Sequence of Clostridium straminisolvens Strain JCM 21531T, Isolated from a Cellulose-Degrading Bacterial Community.</title>
        <authorList>
            <person name="Yuki M."/>
            <person name="Oshima K."/>
            <person name="Suda W."/>
            <person name="Sakamoto M."/>
            <person name="Kitamura K."/>
            <person name="Iida T."/>
            <person name="Hattori M."/>
            <person name="Ohkuma M."/>
        </authorList>
    </citation>
    <scope>NUCLEOTIDE SEQUENCE [LARGE SCALE GENOMIC DNA]</scope>
    <source>
        <strain evidence="2">JCM 21531</strain>
    </source>
</reference>
<comment type="caution">
    <text evidence="2">The sequence shown here is derived from an EMBL/GenBank/DDBJ whole genome shotgun (WGS) entry which is preliminary data.</text>
</comment>
<dbReference type="Gene3D" id="3.30.457.10">
    <property type="entry name" value="Copper amine oxidase-like, N-terminal domain"/>
    <property type="match status" value="1"/>
</dbReference>
<accession>W4V446</accession>
<organism evidence="2 3">
    <name type="scientific">Acetivibrio straminisolvens JCM 21531</name>
    <dbReference type="NCBI Taxonomy" id="1294263"/>
    <lineage>
        <taxon>Bacteria</taxon>
        <taxon>Bacillati</taxon>
        <taxon>Bacillota</taxon>
        <taxon>Clostridia</taxon>
        <taxon>Eubacteriales</taxon>
        <taxon>Oscillospiraceae</taxon>
        <taxon>Acetivibrio</taxon>
    </lineage>
</organism>
<dbReference type="Pfam" id="PF07833">
    <property type="entry name" value="Cu_amine_oxidN1"/>
    <property type="match status" value="1"/>
</dbReference>
<protein>
    <recommendedName>
        <fullName evidence="1">Copper amine oxidase-like N-terminal domain-containing protein</fullName>
    </recommendedName>
</protein>
<dbReference type="RefSeq" id="WP_038287288.1">
    <property type="nucleotide sequence ID" value="NZ_BAVR01000007.1"/>
</dbReference>
<evidence type="ECO:0000313" key="2">
    <source>
        <dbReference type="EMBL" id="GAE87509.1"/>
    </source>
</evidence>
<proteinExistence type="predicted"/>
<dbReference type="InterPro" id="IPR012854">
    <property type="entry name" value="Cu_amine_oxidase-like_N"/>
</dbReference>
<name>W4V446_9FIRM</name>
<dbReference type="OrthoDB" id="1736367at2"/>
<dbReference type="InterPro" id="IPR036582">
    <property type="entry name" value="Mao_N_sf"/>
</dbReference>
<dbReference type="Proteomes" id="UP000019109">
    <property type="component" value="Unassembled WGS sequence"/>
</dbReference>
<evidence type="ECO:0000259" key="1">
    <source>
        <dbReference type="Pfam" id="PF07833"/>
    </source>
</evidence>